<dbReference type="InterPro" id="IPR029379">
    <property type="entry name" value="FAM163"/>
</dbReference>
<keyword evidence="4 6" id="KW-1133">Transmembrane helix</keyword>
<dbReference type="Pfam" id="PF15069">
    <property type="entry name" value="FAM163"/>
    <property type="match status" value="1"/>
</dbReference>
<reference evidence="7 8" key="1">
    <citation type="journal article" date="2019" name="Mol. Ecol. Resour.">
        <title>Chromosome-level genome assembly of Triplophysa tibetana, a fish adapted to the harsh high-altitude environment of the Tibetan Plateau.</title>
        <authorList>
            <person name="Yang X."/>
            <person name="Liu H."/>
            <person name="Ma Z."/>
            <person name="Zou Y."/>
            <person name="Zou M."/>
            <person name="Mao Y."/>
            <person name="Li X."/>
            <person name="Wang H."/>
            <person name="Chen T."/>
            <person name="Wang W."/>
            <person name="Yang R."/>
        </authorList>
    </citation>
    <scope>NUCLEOTIDE SEQUENCE [LARGE SCALE GENOMIC DNA]</scope>
    <source>
        <strain evidence="7">TTIB1903HZAU</strain>
        <tissue evidence="7">Muscle</tissue>
    </source>
</reference>
<sequence>MTAGTVVITGGILATVILLCIIVVLCYCRLQYYCCTKNGSDTDNVCPRPQFACNTCSTLRVDGGGTTTASLSPEPTPPQSFCPACSPYNSPFYTRTMDETYSGGERITYMPAHYDSPSFSLTLPSFPCSATLSTRTRPEICCKMHGISTDV</sequence>
<dbReference type="AlphaFoldDB" id="A0A5A9NRT9"/>
<comment type="caution">
    <text evidence="7">The sequence shown here is derived from an EMBL/GenBank/DDBJ whole genome shotgun (WGS) entry which is preliminary data.</text>
</comment>
<feature type="transmembrane region" description="Helical" evidence="6">
    <location>
        <begin position="6"/>
        <end position="28"/>
    </location>
</feature>
<protein>
    <recommendedName>
        <fullName evidence="9">Protein FAM163A</fullName>
    </recommendedName>
</protein>
<name>A0A5A9NRT9_9TELE</name>
<accession>A0A5A9NRT9</accession>
<dbReference type="PANTHER" id="PTHR31914:SF2">
    <property type="entry name" value="PROTEIN FAM163A"/>
    <property type="match status" value="1"/>
</dbReference>
<evidence type="ECO:0000256" key="4">
    <source>
        <dbReference type="ARBA" id="ARBA00022989"/>
    </source>
</evidence>
<keyword evidence="8" id="KW-1185">Reference proteome</keyword>
<gene>
    <name evidence="7" type="ORF">E1301_Tti015176</name>
</gene>
<comment type="subcellular location">
    <subcellularLocation>
        <location evidence="1">Membrane</location>
        <topology evidence="1">Single-pass membrane protein</topology>
    </subcellularLocation>
</comment>
<proteinExistence type="inferred from homology"/>
<evidence type="ECO:0000256" key="1">
    <source>
        <dbReference type="ARBA" id="ARBA00004167"/>
    </source>
</evidence>
<dbReference type="PANTHER" id="PTHR31914">
    <property type="entry name" value="PROTEIN FAM163A"/>
    <property type="match status" value="1"/>
</dbReference>
<evidence type="ECO:0000313" key="8">
    <source>
        <dbReference type="Proteomes" id="UP000324632"/>
    </source>
</evidence>
<evidence type="ECO:0000256" key="2">
    <source>
        <dbReference type="ARBA" id="ARBA00006760"/>
    </source>
</evidence>
<evidence type="ECO:0000256" key="6">
    <source>
        <dbReference type="SAM" id="Phobius"/>
    </source>
</evidence>
<keyword evidence="5 6" id="KW-0472">Membrane</keyword>
<comment type="similarity">
    <text evidence="2">Belongs to the FAM163 family.</text>
</comment>
<organism evidence="7 8">
    <name type="scientific">Triplophysa tibetana</name>
    <dbReference type="NCBI Taxonomy" id="1572043"/>
    <lineage>
        <taxon>Eukaryota</taxon>
        <taxon>Metazoa</taxon>
        <taxon>Chordata</taxon>
        <taxon>Craniata</taxon>
        <taxon>Vertebrata</taxon>
        <taxon>Euteleostomi</taxon>
        <taxon>Actinopterygii</taxon>
        <taxon>Neopterygii</taxon>
        <taxon>Teleostei</taxon>
        <taxon>Ostariophysi</taxon>
        <taxon>Cypriniformes</taxon>
        <taxon>Nemacheilidae</taxon>
        <taxon>Triplophysa</taxon>
    </lineage>
</organism>
<evidence type="ECO:0008006" key="9">
    <source>
        <dbReference type="Google" id="ProtNLM"/>
    </source>
</evidence>
<evidence type="ECO:0000256" key="3">
    <source>
        <dbReference type="ARBA" id="ARBA00022692"/>
    </source>
</evidence>
<keyword evidence="3 6" id="KW-0812">Transmembrane</keyword>
<dbReference type="GO" id="GO:0016020">
    <property type="term" value="C:membrane"/>
    <property type="evidence" value="ECO:0007669"/>
    <property type="project" value="UniProtKB-SubCell"/>
</dbReference>
<dbReference type="OrthoDB" id="9937973at2759"/>
<dbReference type="EMBL" id="SOYY01000014">
    <property type="protein sequence ID" value="KAA0712178.1"/>
    <property type="molecule type" value="Genomic_DNA"/>
</dbReference>
<dbReference type="Proteomes" id="UP000324632">
    <property type="component" value="Chromosome 14"/>
</dbReference>
<dbReference type="InterPro" id="IPR040281">
    <property type="entry name" value="FAM163A"/>
</dbReference>
<evidence type="ECO:0000256" key="5">
    <source>
        <dbReference type="ARBA" id="ARBA00023136"/>
    </source>
</evidence>
<evidence type="ECO:0000313" key="7">
    <source>
        <dbReference type="EMBL" id="KAA0712178.1"/>
    </source>
</evidence>